<dbReference type="InterPro" id="IPR036271">
    <property type="entry name" value="Tet_transcr_reg_TetR-rel_C_sf"/>
</dbReference>
<protein>
    <submittedName>
        <fullName evidence="5">TetR/AcrR family transcriptional regulator</fullName>
    </submittedName>
</protein>
<dbReference type="Pfam" id="PF00440">
    <property type="entry name" value="TetR_N"/>
    <property type="match status" value="1"/>
</dbReference>
<dbReference type="Proteomes" id="UP001387364">
    <property type="component" value="Chromosome"/>
</dbReference>
<dbReference type="PRINTS" id="PR00455">
    <property type="entry name" value="HTHTETR"/>
</dbReference>
<reference evidence="5 6" key="1">
    <citation type="submission" date="2024-02" db="EMBL/GenBank/DDBJ databases">
        <title>Seven novel Bacillus-like species.</title>
        <authorList>
            <person name="Liu G."/>
        </authorList>
    </citation>
    <scope>NUCLEOTIDE SEQUENCE [LARGE SCALE GENOMIC DNA]</scope>
    <source>
        <strain evidence="5 6">FJAT-52991</strain>
    </source>
</reference>
<dbReference type="PANTHER" id="PTHR43479">
    <property type="entry name" value="ACREF/ENVCD OPERON REPRESSOR-RELATED"/>
    <property type="match status" value="1"/>
</dbReference>
<keyword evidence="1" id="KW-0678">Repressor</keyword>
<keyword evidence="2 3" id="KW-0238">DNA-binding</keyword>
<evidence type="ECO:0000313" key="6">
    <source>
        <dbReference type="Proteomes" id="UP001387364"/>
    </source>
</evidence>
<dbReference type="SUPFAM" id="SSF48498">
    <property type="entry name" value="Tetracyclin repressor-like, C-terminal domain"/>
    <property type="match status" value="1"/>
</dbReference>
<evidence type="ECO:0000259" key="4">
    <source>
        <dbReference type="PROSITE" id="PS50977"/>
    </source>
</evidence>
<dbReference type="PANTHER" id="PTHR43479:SF11">
    <property type="entry name" value="ACREF_ENVCD OPERON REPRESSOR-RELATED"/>
    <property type="match status" value="1"/>
</dbReference>
<dbReference type="Gene3D" id="1.10.10.60">
    <property type="entry name" value="Homeodomain-like"/>
    <property type="match status" value="1"/>
</dbReference>
<organism evidence="5 6">
    <name type="scientific">Bacillus kandeliae</name>
    <dbReference type="NCBI Taxonomy" id="3129297"/>
    <lineage>
        <taxon>Bacteria</taxon>
        <taxon>Bacillati</taxon>
        <taxon>Bacillota</taxon>
        <taxon>Bacilli</taxon>
        <taxon>Bacillales</taxon>
        <taxon>Bacillaceae</taxon>
        <taxon>Bacillus</taxon>
    </lineage>
</organism>
<dbReference type="EMBL" id="CP147404">
    <property type="protein sequence ID" value="WXB91600.1"/>
    <property type="molecule type" value="Genomic_DNA"/>
</dbReference>
<evidence type="ECO:0000256" key="3">
    <source>
        <dbReference type="PROSITE-ProRule" id="PRU00335"/>
    </source>
</evidence>
<proteinExistence type="predicted"/>
<keyword evidence="6" id="KW-1185">Reference proteome</keyword>
<feature type="domain" description="HTH tetR-type" evidence="4">
    <location>
        <begin position="10"/>
        <end position="70"/>
    </location>
</feature>
<gene>
    <name evidence="5" type="ORF">WDJ61_09950</name>
</gene>
<evidence type="ECO:0000256" key="1">
    <source>
        <dbReference type="ARBA" id="ARBA00022491"/>
    </source>
</evidence>
<dbReference type="RefSeq" id="WP_338749248.1">
    <property type="nucleotide sequence ID" value="NZ_CP147404.1"/>
</dbReference>
<dbReference type="SUPFAM" id="SSF46689">
    <property type="entry name" value="Homeodomain-like"/>
    <property type="match status" value="1"/>
</dbReference>
<dbReference type="InterPro" id="IPR050624">
    <property type="entry name" value="HTH-type_Tx_Regulator"/>
</dbReference>
<feature type="DNA-binding region" description="H-T-H motif" evidence="3">
    <location>
        <begin position="33"/>
        <end position="52"/>
    </location>
</feature>
<dbReference type="PROSITE" id="PS50977">
    <property type="entry name" value="HTH_TETR_2"/>
    <property type="match status" value="1"/>
</dbReference>
<evidence type="ECO:0000256" key="2">
    <source>
        <dbReference type="ARBA" id="ARBA00023125"/>
    </source>
</evidence>
<accession>A0ABZ2N205</accession>
<dbReference type="InterPro" id="IPR001647">
    <property type="entry name" value="HTH_TetR"/>
</dbReference>
<dbReference type="Gene3D" id="1.10.357.10">
    <property type="entry name" value="Tetracycline Repressor, domain 2"/>
    <property type="match status" value="1"/>
</dbReference>
<dbReference type="InterPro" id="IPR009057">
    <property type="entry name" value="Homeodomain-like_sf"/>
</dbReference>
<evidence type="ECO:0000313" key="5">
    <source>
        <dbReference type="EMBL" id="WXB91600.1"/>
    </source>
</evidence>
<name>A0ABZ2N205_9BACI</name>
<sequence length="199" mass="23014">MPKFTEEEKEKIYRSLLEQGRHLFSTLGLKKTSIGDLTKAVGIAQGSYYLFFQSKEELYFAVLEQEEEAIRTYLVEKYFSTGTFNKEQFREFLRESFAIMEENPFIQQLHQDGLLETLFRKIPADKLEQHFADDAAFLLPIIQDAQAKGVIVQKDPETIISLIRSIVLLSLQKEKIGTDHYEDTIQLLIELVANGLMNK</sequence>